<dbReference type="InterPro" id="IPR003877">
    <property type="entry name" value="SPRY_dom"/>
</dbReference>
<evidence type="ECO:0000313" key="5">
    <source>
        <dbReference type="Proteomes" id="UP001620645"/>
    </source>
</evidence>
<organism evidence="4 5">
    <name type="scientific">Heterodera schachtii</name>
    <name type="common">Sugarbeet cyst nematode worm</name>
    <name type="synonym">Tylenchus schachtii</name>
    <dbReference type="NCBI Taxonomy" id="97005"/>
    <lineage>
        <taxon>Eukaryota</taxon>
        <taxon>Metazoa</taxon>
        <taxon>Ecdysozoa</taxon>
        <taxon>Nematoda</taxon>
        <taxon>Chromadorea</taxon>
        <taxon>Rhabditida</taxon>
        <taxon>Tylenchina</taxon>
        <taxon>Tylenchomorpha</taxon>
        <taxon>Tylenchoidea</taxon>
        <taxon>Heteroderidae</taxon>
        <taxon>Heteroderinae</taxon>
        <taxon>Heterodera</taxon>
    </lineage>
</organism>
<proteinExistence type="predicted"/>
<evidence type="ECO:0000259" key="3">
    <source>
        <dbReference type="PROSITE" id="PS50188"/>
    </source>
</evidence>
<protein>
    <recommendedName>
        <fullName evidence="3">B30.2/SPRY domain-containing protein</fullName>
    </recommendedName>
</protein>
<dbReference type="Proteomes" id="UP001620645">
    <property type="component" value="Unassembled WGS sequence"/>
</dbReference>
<dbReference type="EMBL" id="JBICCN010000180">
    <property type="protein sequence ID" value="KAL3087413.1"/>
    <property type="molecule type" value="Genomic_DNA"/>
</dbReference>
<feature type="region of interest" description="Disordered" evidence="2">
    <location>
        <begin position="1"/>
        <end position="37"/>
    </location>
</feature>
<keyword evidence="5" id="KW-1185">Reference proteome</keyword>
<dbReference type="InterPro" id="IPR043136">
    <property type="entry name" value="B30.2/SPRY_sf"/>
</dbReference>
<keyword evidence="1" id="KW-0175">Coiled coil</keyword>
<dbReference type="SUPFAM" id="SSF49899">
    <property type="entry name" value="Concanavalin A-like lectins/glucanases"/>
    <property type="match status" value="1"/>
</dbReference>
<dbReference type="PROSITE" id="PS50188">
    <property type="entry name" value="B302_SPRY"/>
    <property type="match status" value="1"/>
</dbReference>
<name>A0ABD2JAA5_HETSC</name>
<dbReference type="Gene3D" id="2.60.120.920">
    <property type="match status" value="1"/>
</dbReference>
<dbReference type="InterPro" id="IPR044736">
    <property type="entry name" value="Gid1/RanBPM/SPLA_SPRY"/>
</dbReference>
<evidence type="ECO:0000256" key="2">
    <source>
        <dbReference type="SAM" id="MobiDB-lite"/>
    </source>
</evidence>
<feature type="coiled-coil region" evidence="1">
    <location>
        <begin position="158"/>
        <end position="185"/>
    </location>
</feature>
<dbReference type="AlphaFoldDB" id="A0ABD2JAA5"/>
<dbReference type="Pfam" id="PF00622">
    <property type="entry name" value="SPRY"/>
    <property type="match status" value="1"/>
</dbReference>
<feature type="coiled-coil region" evidence="1">
    <location>
        <begin position="39"/>
        <end position="107"/>
    </location>
</feature>
<accession>A0ABD2JAA5</accession>
<gene>
    <name evidence="4" type="ORF">niasHS_009564</name>
</gene>
<dbReference type="InterPro" id="IPR013320">
    <property type="entry name" value="ConA-like_dom_sf"/>
</dbReference>
<dbReference type="InterPro" id="IPR001870">
    <property type="entry name" value="B30.2/SPRY"/>
</dbReference>
<feature type="compositionally biased region" description="Low complexity" evidence="2">
    <location>
        <begin position="1"/>
        <end position="24"/>
    </location>
</feature>
<evidence type="ECO:0000313" key="4">
    <source>
        <dbReference type="EMBL" id="KAL3087413.1"/>
    </source>
</evidence>
<dbReference type="CDD" id="cd12885">
    <property type="entry name" value="SPRY_RanBP_like"/>
    <property type="match status" value="1"/>
</dbReference>
<sequence>MPKRNSNLISSSSNSFSVGANGSGQTEESPGPSAEKFAKIKLENRVLKAELKQREMMDELNALKKKVAEMEQQKEAEKGKYVSIDQFKKLKEDQNKMEKRQKQQREKVTNALAGQIKQLKDDQNKCLERTIGLEKEQAKAKGKYVSADHFEQMQNDQKKALLGKIVQLENNMKKQQQKMTLLNFRQNYLDGTVCHNDLEITDGQCLTIQYKEKSNNYCYRSVFAKHSILLNNDFSTFFYFEILITNLKSFSVFFGFAHKQQSPLDKRICNRIGTYAYESDGWIWINGSGKGANAEYSYVVGDTVGIGVNLATRKIIFTKNGQQMSICY</sequence>
<reference evidence="4 5" key="1">
    <citation type="submission" date="2024-10" db="EMBL/GenBank/DDBJ databases">
        <authorList>
            <person name="Kim D."/>
        </authorList>
    </citation>
    <scope>NUCLEOTIDE SEQUENCE [LARGE SCALE GENOMIC DNA]</scope>
    <source>
        <strain evidence="4">Taebaek</strain>
    </source>
</reference>
<feature type="domain" description="B30.2/SPRY" evidence="3">
    <location>
        <begin position="167"/>
        <end position="328"/>
    </location>
</feature>
<comment type="caution">
    <text evidence="4">The sequence shown here is derived from an EMBL/GenBank/DDBJ whole genome shotgun (WGS) entry which is preliminary data.</text>
</comment>
<evidence type="ECO:0000256" key="1">
    <source>
        <dbReference type="SAM" id="Coils"/>
    </source>
</evidence>